<feature type="transmembrane region" description="Helical" evidence="19">
    <location>
        <begin position="41"/>
        <end position="65"/>
    </location>
</feature>
<dbReference type="OMA" id="TIQMSER"/>
<evidence type="ECO:0000256" key="3">
    <source>
        <dbReference type="ARBA" id="ARBA00022500"/>
    </source>
</evidence>
<accession>A0AAE8ZWP1</accession>
<evidence type="ECO:0000256" key="19">
    <source>
        <dbReference type="SAM" id="Phobius"/>
    </source>
</evidence>
<keyword evidence="5 19" id="KW-0812">Transmembrane</keyword>
<name>A0AAE8ZWP1_CAEBR</name>
<evidence type="ECO:0000256" key="13">
    <source>
        <dbReference type="ARBA" id="ARBA00054965"/>
    </source>
</evidence>
<protein>
    <recommendedName>
        <fullName evidence="16">Serpentine receptor class r-10</fullName>
    </recommendedName>
    <alternativeName>
        <fullName evidence="17">Odorant response abnormal protein 10</fullName>
    </alternativeName>
    <alternativeName>
        <fullName evidence="18">Olfactory receptor 10</fullName>
    </alternativeName>
</protein>
<feature type="transmembrane region" description="Helical" evidence="19">
    <location>
        <begin position="200"/>
        <end position="225"/>
    </location>
</feature>
<comment type="function">
    <text evidence="13">An odorant receptor which affects chemotaxis to the volatile odorant diacetyl. Specifies AWA neuronal cell fate via the odr-7 pathway.</text>
</comment>
<evidence type="ECO:0000256" key="6">
    <source>
        <dbReference type="ARBA" id="ARBA00022725"/>
    </source>
</evidence>
<proteinExistence type="inferred from homology"/>
<feature type="transmembrane region" description="Helical" evidence="19">
    <location>
        <begin position="246"/>
        <end position="264"/>
    </location>
</feature>
<keyword evidence="3" id="KW-0145">Chemotaxis</keyword>
<dbReference type="GO" id="GO:0060170">
    <property type="term" value="C:ciliary membrane"/>
    <property type="evidence" value="ECO:0007669"/>
    <property type="project" value="UniProtKB-SubCell"/>
</dbReference>
<keyword evidence="11" id="KW-0325">Glycoprotein</keyword>
<dbReference type="EMBL" id="CP090895">
    <property type="protein sequence ID" value="ULT86000.1"/>
    <property type="molecule type" value="Genomic_DNA"/>
</dbReference>
<dbReference type="GO" id="GO:0006935">
    <property type="term" value="P:chemotaxis"/>
    <property type="evidence" value="ECO:0007669"/>
    <property type="project" value="UniProtKB-KW"/>
</dbReference>
<dbReference type="Proteomes" id="UP000827892">
    <property type="component" value="Chromosome V"/>
</dbReference>
<keyword evidence="2" id="KW-1003">Cell membrane</keyword>
<keyword evidence="9 19" id="KW-0472">Membrane</keyword>
<dbReference type="SUPFAM" id="SSF81321">
    <property type="entry name" value="Family A G protein-coupled receptor-like"/>
    <property type="match status" value="1"/>
</dbReference>
<evidence type="ECO:0000256" key="7">
    <source>
        <dbReference type="ARBA" id="ARBA00022989"/>
    </source>
</evidence>
<evidence type="ECO:0000256" key="11">
    <source>
        <dbReference type="ARBA" id="ARBA00023180"/>
    </source>
</evidence>
<evidence type="ECO:0000256" key="10">
    <source>
        <dbReference type="ARBA" id="ARBA00023170"/>
    </source>
</evidence>
<evidence type="ECO:0000256" key="17">
    <source>
        <dbReference type="ARBA" id="ARBA00078653"/>
    </source>
</evidence>
<keyword evidence="7 19" id="KW-1133">Transmembrane helix</keyword>
<dbReference type="KEGG" id="cbr:CBG_11365"/>
<dbReference type="PANTHER" id="PTHR22943">
    <property type="entry name" value="7-TRANSMEMBRANE DOMAIN RECEPTOR C.ELEGANS"/>
    <property type="match status" value="1"/>
</dbReference>
<dbReference type="PANTHER" id="PTHR22943:SF61">
    <property type="entry name" value="SEVEN TM RECEPTOR"/>
    <property type="match status" value="1"/>
</dbReference>
<evidence type="ECO:0000313" key="20">
    <source>
        <dbReference type="EMBL" id="ULT86000.1"/>
    </source>
</evidence>
<evidence type="ECO:0000256" key="1">
    <source>
        <dbReference type="ARBA" id="ARBA00004272"/>
    </source>
</evidence>
<evidence type="ECO:0000256" key="2">
    <source>
        <dbReference type="ARBA" id="ARBA00022475"/>
    </source>
</evidence>
<evidence type="ECO:0000313" key="21">
    <source>
        <dbReference type="Proteomes" id="UP000827892"/>
    </source>
</evidence>
<evidence type="ECO:0000256" key="4">
    <source>
        <dbReference type="ARBA" id="ARBA00022606"/>
    </source>
</evidence>
<keyword evidence="10" id="KW-0675">Receptor</keyword>
<dbReference type="GO" id="GO:0007608">
    <property type="term" value="P:sensory perception of smell"/>
    <property type="evidence" value="ECO:0007669"/>
    <property type="project" value="UniProtKB-KW"/>
</dbReference>
<keyword evidence="6" id="KW-0552">Olfaction</keyword>
<comment type="subcellular location">
    <subcellularLocation>
        <location evidence="1">Cell projection</location>
        <location evidence="1">Cilium membrane</location>
        <topology evidence="1">Multi-pass membrane protein</topology>
    </subcellularLocation>
</comment>
<feature type="transmembrane region" description="Helical" evidence="19">
    <location>
        <begin position="85"/>
        <end position="111"/>
    </location>
</feature>
<dbReference type="Pfam" id="PF10326">
    <property type="entry name" value="7TM_GPCR_Str"/>
    <property type="match status" value="1"/>
</dbReference>
<evidence type="ECO:0000256" key="18">
    <source>
        <dbReference type="ARBA" id="ARBA00082489"/>
    </source>
</evidence>
<dbReference type="Gene3D" id="1.20.1070.10">
    <property type="entry name" value="Rhodopsin 7-helix transmembrane proteins"/>
    <property type="match status" value="1"/>
</dbReference>
<keyword evidence="12" id="KW-0966">Cell projection</keyword>
<comment type="similarity">
    <text evidence="14">Belongs to the nematode receptor-like protein str family.</text>
</comment>
<reference evidence="20 21" key="1">
    <citation type="submission" date="2022-02" db="EMBL/GenBank/DDBJ databases">
        <title>Chromosome-level reference genomes for two strains of Caenorhabditis briggsae: an improved platform for comparative genomics.</title>
        <authorList>
            <person name="Stevens L."/>
            <person name="Andersen E.C."/>
        </authorList>
    </citation>
    <scope>NUCLEOTIDE SEQUENCE [LARGE SCALE GENOMIC DNA]</scope>
    <source>
        <strain evidence="20">QX1410_ONT</strain>
        <tissue evidence="20">Whole-organism</tissue>
    </source>
</reference>
<organism evidence="20 21">
    <name type="scientific">Caenorhabditis briggsae</name>
    <dbReference type="NCBI Taxonomy" id="6238"/>
    <lineage>
        <taxon>Eukaryota</taxon>
        <taxon>Metazoa</taxon>
        <taxon>Ecdysozoa</taxon>
        <taxon>Nematoda</taxon>
        <taxon>Chromadorea</taxon>
        <taxon>Rhabditida</taxon>
        <taxon>Rhabditina</taxon>
        <taxon>Rhabditomorpha</taxon>
        <taxon>Rhabditoidea</taxon>
        <taxon>Rhabditidae</taxon>
        <taxon>Peloderinae</taxon>
        <taxon>Caenorhabditis</taxon>
    </lineage>
</organism>
<gene>
    <name evidence="20" type="ORF">L3Y34_005997</name>
</gene>
<feature type="transmembrane region" description="Helical" evidence="19">
    <location>
        <begin position="284"/>
        <end position="304"/>
    </location>
</feature>
<feature type="transmembrane region" description="Helical" evidence="19">
    <location>
        <begin position="6"/>
        <end position="29"/>
    </location>
</feature>
<keyword evidence="4" id="KW-0716">Sensory transduction</keyword>
<comment type="subunit">
    <text evidence="15">Interacts with odr-4.</text>
</comment>
<evidence type="ECO:0000256" key="5">
    <source>
        <dbReference type="ARBA" id="ARBA00022692"/>
    </source>
</evidence>
<dbReference type="FunFam" id="1.20.1070.10:FF:000128">
    <property type="entry name" value="Seven TM Receptor"/>
    <property type="match status" value="1"/>
</dbReference>
<feature type="transmembrane region" description="Helical" evidence="19">
    <location>
        <begin position="131"/>
        <end position="152"/>
    </location>
</feature>
<evidence type="ECO:0000256" key="8">
    <source>
        <dbReference type="ARBA" id="ARBA00023069"/>
    </source>
</evidence>
<dbReference type="AlphaFoldDB" id="A0AAE8ZWP1"/>
<dbReference type="InterPro" id="IPR019428">
    <property type="entry name" value="7TM_GPCR_serpentine_rcpt_Str"/>
</dbReference>
<evidence type="ECO:0000256" key="12">
    <source>
        <dbReference type="ARBA" id="ARBA00023273"/>
    </source>
</evidence>
<evidence type="ECO:0000256" key="9">
    <source>
        <dbReference type="ARBA" id="ARBA00023136"/>
    </source>
</evidence>
<evidence type="ECO:0000256" key="15">
    <source>
        <dbReference type="ARBA" id="ARBA00064300"/>
    </source>
</evidence>
<evidence type="ECO:0000256" key="16">
    <source>
        <dbReference type="ARBA" id="ARBA00067967"/>
    </source>
</evidence>
<keyword evidence="8" id="KW-0969">Cilium</keyword>
<sequence length="341" mass="39301">MAVTPLLRICQFSAFSIAVSANLLLLYLIKMRAGTSFGSYRVMMISFSMYAIVYAFIEILTMPVLHIHKSGVLFYVDSVLKFNPIIGELMSSLYCGSFALCISMLATHFIFRYVAVCKPHKLYHFDGNKIYQLFIPPTILFVIWTLSIYFNFGPNQVKKDFFRRVAWELYEEDIDKIAFMGPLYFTRMENGKRLFRFPDLFGAFISCTIMAICLTTCVVCAFKTYRKLNDLTIQMSERTRSLNKQLFWTLGLQTLLPCVTQYIPVGTMFFVPLFEFDLGRIGNLVGAACSLYPAMDPIIAIFMIDRFRNFVLRKEFHTVSKTSKVSAVNEERRSTIPDHII</sequence>
<evidence type="ECO:0000256" key="14">
    <source>
        <dbReference type="ARBA" id="ARBA00061678"/>
    </source>
</evidence>